<sequence length="139" mass="14403">MADDDFVASRLRSAAQEAGRRALPVDLRVIEERGRRRRRRRHAVFAATGAFCGAGAVALALWAGAPRYEPPAAPHGVSSSSPRVPTPTVTTTDGGPPADPTRLASPPPTPGPSDPAPPSPPPSRSPRPSPDATVTLPPV</sequence>
<comment type="caution">
    <text evidence="3">The sequence shown here is derived from an EMBL/GenBank/DDBJ whole genome shotgun (WGS) entry which is preliminary data.</text>
</comment>
<feature type="compositionally biased region" description="Pro residues" evidence="1">
    <location>
        <begin position="105"/>
        <end position="129"/>
    </location>
</feature>
<feature type="compositionally biased region" description="Low complexity" evidence="1">
    <location>
        <begin position="82"/>
        <end position="104"/>
    </location>
</feature>
<reference evidence="3" key="1">
    <citation type="submission" date="2022-08" db="EMBL/GenBank/DDBJ databases">
        <authorList>
            <person name="Somphong A."/>
            <person name="Phongsopitanun W."/>
        </authorList>
    </citation>
    <scope>NUCLEOTIDE SEQUENCE</scope>
    <source>
        <strain evidence="3">LP05-1</strain>
    </source>
</reference>
<keyword evidence="4" id="KW-1185">Reference proteome</keyword>
<name>A0ABT2CLJ6_9ACTN</name>
<keyword evidence="2" id="KW-0472">Membrane</keyword>
<evidence type="ECO:0008006" key="5">
    <source>
        <dbReference type="Google" id="ProtNLM"/>
    </source>
</evidence>
<keyword evidence="2" id="KW-1133">Transmembrane helix</keyword>
<feature type="transmembrane region" description="Helical" evidence="2">
    <location>
        <begin position="43"/>
        <end position="65"/>
    </location>
</feature>
<evidence type="ECO:0000256" key="1">
    <source>
        <dbReference type="SAM" id="MobiDB-lite"/>
    </source>
</evidence>
<evidence type="ECO:0000313" key="3">
    <source>
        <dbReference type="EMBL" id="MCS0638272.1"/>
    </source>
</evidence>
<organism evidence="3 4">
    <name type="scientific">Streptomyces pyxinae</name>
    <dbReference type="NCBI Taxonomy" id="2970734"/>
    <lineage>
        <taxon>Bacteria</taxon>
        <taxon>Bacillati</taxon>
        <taxon>Actinomycetota</taxon>
        <taxon>Actinomycetes</taxon>
        <taxon>Kitasatosporales</taxon>
        <taxon>Streptomycetaceae</taxon>
        <taxon>Streptomyces</taxon>
    </lineage>
</organism>
<protein>
    <recommendedName>
        <fullName evidence="5">Cellulase</fullName>
    </recommendedName>
</protein>
<dbReference type="EMBL" id="JANUGQ010000020">
    <property type="protein sequence ID" value="MCS0638272.1"/>
    <property type="molecule type" value="Genomic_DNA"/>
</dbReference>
<evidence type="ECO:0000256" key="2">
    <source>
        <dbReference type="SAM" id="Phobius"/>
    </source>
</evidence>
<dbReference type="RefSeq" id="WP_258789542.1">
    <property type="nucleotide sequence ID" value="NZ_JANUGQ010000020.1"/>
</dbReference>
<feature type="region of interest" description="Disordered" evidence="1">
    <location>
        <begin position="67"/>
        <end position="139"/>
    </location>
</feature>
<accession>A0ABT2CLJ6</accession>
<dbReference type="Proteomes" id="UP001431313">
    <property type="component" value="Unassembled WGS sequence"/>
</dbReference>
<evidence type="ECO:0000313" key="4">
    <source>
        <dbReference type="Proteomes" id="UP001431313"/>
    </source>
</evidence>
<keyword evidence="2" id="KW-0812">Transmembrane</keyword>
<gene>
    <name evidence="3" type="ORF">NX801_21980</name>
</gene>
<proteinExistence type="predicted"/>